<dbReference type="Gene3D" id="3.90.1170.50">
    <property type="entry name" value="Aldehyde oxidase/xanthine dehydrogenase, a/b hammerhead"/>
    <property type="match status" value="1"/>
</dbReference>
<feature type="domain" description="Aldehyde oxidase/xanthine dehydrogenase a/b hammerhead" evidence="1">
    <location>
        <begin position="212"/>
        <end position="308"/>
    </location>
</feature>
<dbReference type="SMART" id="SM01008">
    <property type="entry name" value="Ald_Xan_dh_C"/>
    <property type="match status" value="1"/>
</dbReference>
<dbReference type="InterPro" id="IPR008274">
    <property type="entry name" value="AldOxase/xan_DH_MoCoBD1"/>
</dbReference>
<dbReference type="RefSeq" id="WP_394843149.1">
    <property type="nucleotide sequence ID" value="NZ_CP089982.1"/>
</dbReference>
<evidence type="ECO:0000313" key="2">
    <source>
        <dbReference type="EMBL" id="WXA92546.1"/>
    </source>
</evidence>
<evidence type="ECO:0000313" key="3">
    <source>
        <dbReference type="Proteomes" id="UP001379533"/>
    </source>
</evidence>
<protein>
    <submittedName>
        <fullName evidence="2">Molybdopterin-dependent oxidoreductase</fullName>
    </submittedName>
</protein>
<organism evidence="2 3">
    <name type="scientific">Pendulispora brunnea</name>
    <dbReference type="NCBI Taxonomy" id="2905690"/>
    <lineage>
        <taxon>Bacteria</taxon>
        <taxon>Pseudomonadati</taxon>
        <taxon>Myxococcota</taxon>
        <taxon>Myxococcia</taxon>
        <taxon>Myxococcales</taxon>
        <taxon>Sorangiineae</taxon>
        <taxon>Pendulisporaceae</taxon>
        <taxon>Pendulispora</taxon>
    </lineage>
</organism>
<dbReference type="EMBL" id="CP089982">
    <property type="protein sequence ID" value="WXA92546.1"/>
    <property type="molecule type" value="Genomic_DNA"/>
</dbReference>
<evidence type="ECO:0000259" key="1">
    <source>
        <dbReference type="SMART" id="SM01008"/>
    </source>
</evidence>
<proteinExistence type="predicted"/>
<dbReference type="InterPro" id="IPR037165">
    <property type="entry name" value="AldOxase/xan_DH_Mopterin-bd_sf"/>
</dbReference>
<dbReference type="InterPro" id="IPR006311">
    <property type="entry name" value="TAT_signal"/>
</dbReference>
<accession>A0ABZ2K1E1</accession>
<dbReference type="PANTHER" id="PTHR47495:SF2">
    <property type="entry name" value="ALDEHYDE DEHYDROGENASE"/>
    <property type="match status" value="1"/>
</dbReference>
<dbReference type="Pfam" id="PF02738">
    <property type="entry name" value="MoCoBD_1"/>
    <property type="match status" value="1"/>
</dbReference>
<dbReference type="SUPFAM" id="SSF56003">
    <property type="entry name" value="Molybdenum cofactor-binding domain"/>
    <property type="match status" value="2"/>
</dbReference>
<dbReference type="PROSITE" id="PS51318">
    <property type="entry name" value="TAT"/>
    <property type="match status" value="1"/>
</dbReference>
<dbReference type="PIRSF" id="PIRSF036389">
    <property type="entry name" value="IOR_B"/>
    <property type="match status" value="1"/>
</dbReference>
<dbReference type="Proteomes" id="UP001379533">
    <property type="component" value="Chromosome"/>
</dbReference>
<dbReference type="Gene3D" id="3.30.365.10">
    <property type="entry name" value="Aldehyde oxidase/xanthine dehydrogenase, molybdopterin binding domain"/>
    <property type="match status" value="4"/>
</dbReference>
<keyword evidence="3" id="KW-1185">Reference proteome</keyword>
<dbReference type="InterPro" id="IPR046867">
    <property type="entry name" value="AldOxase/xan_DH_MoCoBD2"/>
</dbReference>
<dbReference type="Pfam" id="PF20256">
    <property type="entry name" value="MoCoBD_2"/>
    <property type="match status" value="2"/>
</dbReference>
<dbReference type="InterPro" id="IPR052516">
    <property type="entry name" value="N-heterocyclic_Hydroxylase"/>
</dbReference>
<reference evidence="2 3" key="1">
    <citation type="submission" date="2021-12" db="EMBL/GenBank/DDBJ databases">
        <title>Discovery of the Pendulisporaceae a myxobacterial family with distinct sporulation behavior and unique specialized metabolism.</title>
        <authorList>
            <person name="Garcia R."/>
            <person name="Popoff A."/>
            <person name="Bader C.D."/>
            <person name="Loehr J."/>
            <person name="Walesch S."/>
            <person name="Walt C."/>
            <person name="Boldt J."/>
            <person name="Bunk B."/>
            <person name="Haeckl F.J.F.P.J."/>
            <person name="Gunesch A.P."/>
            <person name="Birkelbach J."/>
            <person name="Nuebel U."/>
            <person name="Pietschmann T."/>
            <person name="Bach T."/>
            <person name="Mueller R."/>
        </authorList>
    </citation>
    <scope>NUCLEOTIDE SEQUENCE [LARGE SCALE GENOMIC DNA]</scope>
    <source>
        <strain evidence="2 3">MSr12523</strain>
    </source>
</reference>
<dbReference type="PANTHER" id="PTHR47495">
    <property type="entry name" value="ALDEHYDE DEHYDROGENASE"/>
    <property type="match status" value="1"/>
</dbReference>
<name>A0ABZ2K1E1_9BACT</name>
<gene>
    <name evidence="2" type="ORF">LZC95_39625</name>
</gene>
<sequence length="725" mass="77569">MNPSRRDLLRFAGGLVLALHLPGCGRSSEAPPAPGTPPARPGTAFEPNAWLRIYPDDRIVFVLDRVEMGQGTMTSHPMIMAEELEVDPQRIEIVFAGVDPVYGVRLPHFRGAQTTAGSASVLSSWDPLRVAGATAREMLRRAAAAEWSVPLEECDARDGTIRHAPSGRTATYGALATRAAAFPVEEPRLKEPHEFRLLGKSIRRLDGPVKTNGSAVYGLDVKLPGLVVAVVIHPPVHDGRVASFDAAVARTRPGVLDVFPLELAPTGPIAGVPGQLDLRPQGIAVVAATYWQARRASEDVRVTWEGGRTGTSSESILAHYRDLSSRPGTVQSAVGDVDAELGRAAATLEATYETPFLAHAGLEPTNATAIVTGERCEIWVPTQAPGWMQATAAQVLGRPAPSIQVHGTMIGGAFGRRTRPEEVTEAVLIAQRIGRPVKVVWSREDEMANDYYRPMAVSSMRGGLDATGMLRAWLCRLACQVGPIVPGLDTEAFTNTLYAIAATRVEGCVAESIVRCGAWRSVALSSNTFAFECFLDELAHLGGRDPVEFRRPLLRDAPRALGVLELAASKAGWGSPLPAGTGRGIALQSRADSHCAQVVEAEVNGTDVRVRRVVAAIDCGLPIHPDLIRAQIEGSIVFGLGAALHGQITFREGQVQQSNFDDFRVLRYHECPAIEVHVVDNTERPSGSGEVGVAPIAPALCNAIFAASGRRIRRLPIALAMKEAP</sequence>
<dbReference type="InterPro" id="IPR012368">
    <property type="entry name" value="OxRdtase_Mopterin-bd_su_IorB"/>
</dbReference>
<dbReference type="InterPro" id="IPR000674">
    <property type="entry name" value="Ald_Oxase/Xan_DH_a/b"/>
</dbReference>